<reference evidence="2 3" key="1">
    <citation type="submission" date="2017-01" db="EMBL/GenBank/DDBJ databases">
        <authorList>
            <person name="Mah S.A."/>
            <person name="Swanson W.J."/>
            <person name="Moy G.W."/>
            <person name="Vacquier V.D."/>
        </authorList>
    </citation>
    <scope>NUCLEOTIDE SEQUENCE [LARGE SCALE GENOMIC DNA]</scope>
    <source>
        <strain evidence="2 3">GSMNP</strain>
    </source>
</reference>
<evidence type="ECO:0000313" key="3">
    <source>
        <dbReference type="Proteomes" id="UP000187283"/>
    </source>
</evidence>
<dbReference type="AlphaFoldDB" id="A0A1R1XGD3"/>
<accession>A0A1R1XGD3</accession>
<evidence type="ECO:0000313" key="2">
    <source>
        <dbReference type="EMBL" id="OMJ13653.1"/>
    </source>
</evidence>
<protein>
    <submittedName>
        <fullName evidence="2">Uncharacterized protein</fullName>
    </submittedName>
</protein>
<comment type="caution">
    <text evidence="2">The sequence shown here is derived from an EMBL/GenBank/DDBJ whole genome shotgun (WGS) entry which is preliminary data.</text>
</comment>
<gene>
    <name evidence="2" type="ORF">AYI70_g8366</name>
</gene>
<name>A0A1R1XGD3_9FUNG</name>
<sequence>MSLHMQAIRPRPIFNKTQQEGNDILQLFSGPSIKRSKYFKVKLVKLEDFLLFPLLETSIPGNLEKMTRENKSISGNSGMNVCNKVSWFSSNVNSTATSGTVDRDNHRPEKGQVPVYQEQEPAIMK</sequence>
<evidence type="ECO:0000256" key="1">
    <source>
        <dbReference type="SAM" id="MobiDB-lite"/>
    </source>
</evidence>
<organism evidence="2 3">
    <name type="scientific">Smittium culicis</name>
    <dbReference type="NCBI Taxonomy" id="133412"/>
    <lineage>
        <taxon>Eukaryota</taxon>
        <taxon>Fungi</taxon>
        <taxon>Fungi incertae sedis</taxon>
        <taxon>Zoopagomycota</taxon>
        <taxon>Kickxellomycotina</taxon>
        <taxon>Harpellomycetes</taxon>
        <taxon>Harpellales</taxon>
        <taxon>Legeriomycetaceae</taxon>
        <taxon>Smittium</taxon>
    </lineage>
</organism>
<dbReference type="Proteomes" id="UP000187283">
    <property type="component" value="Unassembled WGS sequence"/>
</dbReference>
<feature type="region of interest" description="Disordered" evidence="1">
    <location>
        <begin position="95"/>
        <end position="125"/>
    </location>
</feature>
<proteinExistence type="predicted"/>
<keyword evidence="3" id="KW-1185">Reference proteome</keyword>
<feature type="compositionally biased region" description="Basic and acidic residues" evidence="1">
    <location>
        <begin position="101"/>
        <end position="110"/>
    </location>
</feature>
<dbReference type="EMBL" id="LSSN01003402">
    <property type="protein sequence ID" value="OMJ13653.1"/>
    <property type="molecule type" value="Genomic_DNA"/>
</dbReference>